<dbReference type="STRING" id="637679.GCA_001550055_00415"/>
<evidence type="ECO:0000313" key="1">
    <source>
        <dbReference type="EMBL" id="SDD36433.1"/>
    </source>
</evidence>
<accession>A0A1G6U561</accession>
<dbReference type="Proteomes" id="UP000183685">
    <property type="component" value="Unassembled WGS sequence"/>
</dbReference>
<organism evidence="1 2">
    <name type="scientific">Kordiimonas lacus</name>
    <dbReference type="NCBI Taxonomy" id="637679"/>
    <lineage>
        <taxon>Bacteria</taxon>
        <taxon>Pseudomonadati</taxon>
        <taxon>Pseudomonadota</taxon>
        <taxon>Alphaproteobacteria</taxon>
        <taxon>Kordiimonadales</taxon>
        <taxon>Kordiimonadaceae</taxon>
        <taxon>Kordiimonas</taxon>
    </lineage>
</organism>
<dbReference type="AlphaFoldDB" id="A0A1G6U561"/>
<sequence>MAFPKMPRVRQIEYHHLTFKVQSFERYYSFGLEYEKYKQRRFSEHFTLELQAKLLSEHSHQGEEFTITLSGQEDVKSPRKEPEKGVVDSVGYVDFRKGRYSGFVTIPDSRMGDIWAAMASGGLNYMTITIHNHGRNRWLAKSIGFHDQLGPDDW</sequence>
<keyword evidence="2" id="KW-1185">Reference proteome</keyword>
<proteinExistence type="predicted"/>
<evidence type="ECO:0000313" key="2">
    <source>
        <dbReference type="Proteomes" id="UP000183685"/>
    </source>
</evidence>
<gene>
    <name evidence="1" type="ORF">SAMN04488071_0474</name>
</gene>
<dbReference type="EMBL" id="FNAK01000001">
    <property type="protein sequence ID" value="SDD36433.1"/>
    <property type="molecule type" value="Genomic_DNA"/>
</dbReference>
<name>A0A1G6U561_9PROT</name>
<protein>
    <submittedName>
        <fullName evidence="1">Uncharacterized protein</fullName>
    </submittedName>
</protein>
<reference evidence="1 2" key="1">
    <citation type="submission" date="2016-10" db="EMBL/GenBank/DDBJ databases">
        <authorList>
            <person name="de Groot N.N."/>
        </authorList>
    </citation>
    <scope>NUCLEOTIDE SEQUENCE [LARGE SCALE GENOMIC DNA]</scope>
    <source>
        <strain evidence="1 2">CGMCC 1.9109</strain>
    </source>
</reference>
<dbReference type="RefSeq" id="WP_068308381.1">
    <property type="nucleotide sequence ID" value="NZ_FNAK01000001.1"/>
</dbReference>